<dbReference type="InterPro" id="IPR001734">
    <property type="entry name" value="Na/solute_symporter"/>
</dbReference>
<dbReference type="InterPro" id="IPR031155">
    <property type="entry name" value="DUR"/>
</dbReference>
<dbReference type="PANTHER" id="PTHR46154:SF4">
    <property type="entry name" value="UREA ACTIVE TRANSPORTER"/>
    <property type="match status" value="1"/>
</dbReference>
<dbReference type="GO" id="GO:0016020">
    <property type="term" value="C:membrane"/>
    <property type="evidence" value="ECO:0007669"/>
    <property type="project" value="UniProtKB-SubCell"/>
</dbReference>
<feature type="transmembrane region" description="Helical" evidence="8">
    <location>
        <begin position="267"/>
        <end position="293"/>
    </location>
</feature>
<accession>A0A2S2E589</accession>
<dbReference type="Pfam" id="PF00474">
    <property type="entry name" value="SSF"/>
    <property type="match status" value="1"/>
</dbReference>
<name>A0A2S2E589_9ALTE</name>
<reference evidence="9 10" key="1">
    <citation type="submission" date="2018-05" db="EMBL/GenBank/DDBJ databases">
        <title>Salinimonas sp. HMF8227 Genome sequencing and assembly.</title>
        <authorList>
            <person name="Kang H."/>
            <person name="Kang J."/>
            <person name="Cha I."/>
            <person name="Kim H."/>
            <person name="Joh K."/>
        </authorList>
    </citation>
    <scope>NUCLEOTIDE SEQUENCE [LARGE SCALE GENOMIC DNA]</scope>
    <source>
        <strain evidence="9 10">HMF8227</strain>
    </source>
</reference>
<dbReference type="KEGG" id="salh:HMF8227_02306"/>
<comment type="similarity">
    <text evidence="2 7">Belongs to the sodium:solute symporter (SSF) (TC 2.A.21) family.</text>
</comment>
<gene>
    <name evidence="9" type="ORF">HMF8227_02306</name>
</gene>
<evidence type="ECO:0000256" key="6">
    <source>
        <dbReference type="ARBA" id="ARBA00023136"/>
    </source>
</evidence>
<feature type="transmembrane region" description="Helical" evidence="8">
    <location>
        <begin position="41"/>
        <end position="60"/>
    </location>
</feature>
<feature type="transmembrane region" description="Helical" evidence="8">
    <location>
        <begin position="123"/>
        <end position="149"/>
    </location>
</feature>
<sequence length="477" mass="51148">MFEAQLDATLAIAILIGFGVLWIGFGWYLGKDNRSIDDFALAGRNVGIAFATATAMATWITSNTTLVAPQLAYQFGVWGMIGYSMAALGLILFAPMAKRIKELMPHGFTSGDFIRTRYGRSAWAVFMVISLCYAMGWLVSLGMAGGILLSSLSDLDYHTGMTAILIICVGYTLLGGLKAVIATDFVQSILILVGVVVIAWFCIDKVGIDQIHDNVTQWQPELLNLAFPAAIMFLFNNIFFGIGEIFHSNVWWSRAFAFKGGVGKRAFLTGGLLWLPIPIVTGFIALAALSLGILPPSADMVGPMVAARVLGSIGAVFVFVIVFSALASSMDSLLAATSDLITQDGYRKLINPNADSDRLLKISKRVIIGLGLITWLLCLPKITTLGALLNFTGAFVASAIWPIVFGLYHRGLTGPFATAAMALGTTTGLVLYFVIGFYVAAISSAVVSLLICALGLLLARGQFDWQRFSEEGANVSE</sequence>
<feature type="transmembrane region" description="Helical" evidence="8">
    <location>
        <begin position="366"/>
        <end position="382"/>
    </location>
</feature>
<keyword evidence="3" id="KW-0813">Transport</keyword>
<feature type="transmembrane region" description="Helical" evidence="8">
    <location>
        <begin position="181"/>
        <end position="203"/>
    </location>
</feature>
<evidence type="ECO:0000256" key="2">
    <source>
        <dbReference type="ARBA" id="ARBA00006434"/>
    </source>
</evidence>
<feature type="transmembrane region" description="Helical" evidence="8">
    <location>
        <begin position="223"/>
        <end position="246"/>
    </location>
</feature>
<dbReference type="OrthoDB" id="9789704at2"/>
<evidence type="ECO:0000313" key="10">
    <source>
        <dbReference type="Proteomes" id="UP000245728"/>
    </source>
</evidence>
<feature type="transmembrane region" description="Helical" evidence="8">
    <location>
        <begin position="305"/>
        <end position="327"/>
    </location>
</feature>
<evidence type="ECO:0000256" key="1">
    <source>
        <dbReference type="ARBA" id="ARBA00004141"/>
    </source>
</evidence>
<evidence type="ECO:0000256" key="3">
    <source>
        <dbReference type="ARBA" id="ARBA00022448"/>
    </source>
</evidence>
<dbReference type="GO" id="GO:0015204">
    <property type="term" value="F:urea transmembrane transporter activity"/>
    <property type="evidence" value="ECO:0007669"/>
    <property type="project" value="InterPro"/>
</dbReference>
<feature type="transmembrane region" description="Helical" evidence="8">
    <location>
        <begin position="6"/>
        <end position="29"/>
    </location>
</feature>
<keyword evidence="6 8" id="KW-0472">Membrane</keyword>
<dbReference type="PANTHER" id="PTHR46154">
    <property type="match status" value="1"/>
</dbReference>
<dbReference type="PROSITE" id="PS50283">
    <property type="entry name" value="NA_SOLUT_SYMP_3"/>
    <property type="match status" value="1"/>
</dbReference>
<comment type="subcellular location">
    <subcellularLocation>
        <location evidence="1">Membrane</location>
        <topology evidence="1">Multi-pass membrane protein</topology>
    </subcellularLocation>
</comment>
<keyword evidence="4 8" id="KW-0812">Transmembrane</keyword>
<feature type="transmembrane region" description="Helical" evidence="8">
    <location>
        <begin position="72"/>
        <end position="94"/>
    </location>
</feature>
<dbReference type="CDD" id="cd11476">
    <property type="entry name" value="SLC5sbd_DUR3"/>
    <property type="match status" value="1"/>
</dbReference>
<evidence type="ECO:0000256" key="7">
    <source>
        <dbReference type="RuleBase" id="RU362091"/>
    </source>
</evidence>
<organism evidence="9 10">
    <name type="scientific">Saliniradius amylolyticus</name>
    <dbReference type="NCBI Taxonomy" id="2183582"/>
    <lineage>
        <taxon>Bacteria</taxon>
        <taxon>Pseudomonadati</taxon>
        <taxon>Pseudomonadota</taxon>
        <taxon>Gammaproteobacteria</taxon>
        <taxon>Alteromonadales</taxon>
        <taxon>Alteromonadaceae</taxon>
        <taxon>Saliniradius</taxon>
    </lineage>
</organism>
<proteinExistence type="inferred from homology"/>
<keyword evidence="5 8" id="KW-1133">Transmembrane helix</keyword>
<dbReference type="RefSeq" id="WP_109340304.1">
    <property type="nucleotide sequence ID" value="NZ_CP029347.1"/>
</dbReference>
<feature type="transmembrane region" description="Helical" evidence="8">
    <location>
        <begin position="155"/>
        <end position="174"/>
    </location>
</feature>
<dbReference type="EMBL" id="CP029347">
    <property type="protein sequence ID" value="AWL12759.1"/>
    <property type="molecule type" value="Genomic_DNA"/>
</dbReference>
<feature type="transmembrane region" description="Helical" evidence="8">
    <location>
        <begin position="441"/>
        <end position="459"/>
    </location>
</feature>
<protein>
    <submittedName>
        <fullName evidence="9">Urea active transporter</fullName>
    </submittedName>
</protein>
<evidence type="ECO:0000256" key="4">
    <source>
        <dbReference type="ARBA" id="ARBA00022692"/>
    </source>
</evidence>
<keyword evidence="10" id="KW-1185">Reference proteome</keyword>
<feature type="transmembrane region" description="Helical" evidence="8">
    <location>
        <begin position="415"/>
        <end position="435"/>
    </location>
</feature>
<dbReference type="Proteomes" id="UP000245728">
    <property type="component" value="Chromosome"/>
</dbReference>
<dbReference type="AlphaFoldDB" id="A0A2S2E589"/>
<evidence type="ECO:0000256" key="8">
    <source>
        <dbReference type="SAM" id="Phobius"/>
    </source>
</evidence>
<evidence type="ECO:0000256" key="5">
    <source>
        <dbReference type="ARBA" id="ARBA00022989"/>
    </source>
</evidence>
<dbReference type="InterPro" id="IPR038377">
    <property type="entry name" value="Na/Glc_symporter_sf"/>
</dbReference>
<dbReference type="Gene3D" id="1.20.1730.10">
    <property type="entry name" value="Sodium/glucose cotransporter"/>
    <property type="match status" value="1"/>
</dbReference>
<evidence type="ECO:0000313" key="9">
    <source>
        <dbReference type="EMBL" id="AWL12759.1"/>
    </source>
</evidence>